<dbReference type="RefSeq" id="WP_165046771.1">
    <property type="nucleotide sequence ID" value="NZ_JAALFE010000001.1"/>
</dbReference>
<sequence>MTNAASERQVQAASPVASTWLSANAGSGKTRVLTDRVARLLLGGVEPQHILCLTYTKAAATEMQNRLFRRLGEWAMKPDAALRSALAELGEGGRLDADTLAQARRLFARAIETPGGLRIQTIHSFCASLLRRFPLEAGVSPQFVELDDRSARLLQDDILEELAGGLAPDVIGDVARAWTGEDFGTLIRQITARRAKFATPLSPEDARRLFGLKPDDTADRLLAEVFLGDEPAWMPDVISALVAKGGNDSKAAGKLAPLDLLDPGLATLSVLEDVFLNGAKAKEPFTAKIGSFPTKDTRTALGPLLDRLENLMRRVEAARSKRIALNAMERALVLHRFAAAFLPLYEQRKAQRGWLDFDDLITRASGLLTDPTVAAWVLFRLDGGIDHILVDEAQDTSPDQWRVIESLAAEFTAGSGAREVERTLFVVGDKKQSIYSFQGADVAAFDEKQAAFRARFQAVERFFQSLELEHSFRSSPAILRVVDETFGDRYPAALGGRSSHIAFWDDMPGRVDLWPLVEKAESGEEDDWRNPVDLITEEHHTARLAAQIADEIARLIRDGIAIPENGSSRAVHAGDFLILVQRRSDLFAEIIRACKARGLPIAGADRLKLGAELAVKDISALLAFLATPEDDLSLAAVLRSPLCGWTEAELFALAHPRKGYLWEALRDQAAIHASTHAMLTDLRDQADYLRPYDLIERLLTRHDGRRRLLQRLGPEAEDGIDELLSQALAYERTDIPSLTGFLVWLATDEVEVKRQMDSEGHRIRVMTVHGAKGLEAPIVILPDTCDTTPRDRDEVVEIEALSDQIVPVWRTPAEESPAGIAAARARRKERDAEERLRLLYVALTRARSWLIVCGAGEARQEQSWYRMVAQGIEAAGAEALPGGRLRHAYGAWPDPKPGLVQADSLPPLPGWAVQPAEQPPRPPQPLSPSDLGGAKALPGEGLDEEAAKARGTALHLLLEHLPGADVADHPALAATLIPDPETRVELLAEAQAVIEAHPALFRNDALTEVEITATLLGQPMRGTIDRLILHPDRLLAIDFKSNRTLPATSAEVPEGILRQMGAYAAALAQIYPDRRIETAILWTRHARLMPLDPDIVSAALSRTTIP</sequence>
<dbReference type="InterPro" id="IPR011335">
    <property type="entry name" value="Restrct_endonuc-II-like"/>
</dbReference>
<gene>
    <name evidence="19" type="primary">addA</name>
    <name evidence="19" type="ORF">G5V65_02190</name>
</gene>
<evidence type="ECO:0000256" key="9">
    <source>
        <dbReference type="ARBA" id="ARBA00023204"/>
    </source>
</evidence>
<organism evidence="19 20">
    <name type="scientific">Paragemmobacter kunshanensis</name>
    <dbReference type="NCBI Taxonomy" id="2583234"/>
    <lineage>
        <taxon>Bacteria</taxon>
        <taxon>Pseudomonadati</taxon>
        <taxon>Pseudomonadota</taxon>
        <taxon>Alphaproteobacteria</taxon>
        <taxon>Rhodobacterales</taxon>
        <taxon>Paracoccaceae</taxon>
        <taxon>Paragemmobacter</taxon>
    </lineage>
</organism>
<dbReference type="PANTHER" id="PTHR11070">
    <property type="entry name" value="UVRD / RECB / PCRA DNA HELICASE FAMILY MEMBER"/>
    <property type="match status" value="1"/>
</dbReference>
<dbReference type="EC" id="5.6.2.4" evidence="12"/>
<keyword evidence="8" id="KW-0238">DNA-binding</keyword>
<dbReference type="SUPFAM" id="SSF52540">
    <property type="entry name" value="P-loop containing nucleoside triphosphate hydrolases"/>
    <property type="match status" value="1"/>
</dbReference>
<dbReference type="SUPFAM" id="SSF52980">
    <property type="entry name" value="Restriction endonuclease-like"/>
    <property type="match status" value="1"/>
</dbReference>
<feature type="compositionally biased region" description="Pro residues" evidence="16">
    <location>
        <begin position="917"/>
        <end position="926"/>
    </location>
</feature>
<dbReference type="InterPro" id="IPR011604">
    <property type="entry name" value="PDDEXK-like_dom_sf"/>
</dbReference>
<feature type="domain" description="UvrD-like helicase ATP-binding" evidence="17">
    <location>
        <begin position="2"/>
        <end position="475"/>
    </location>
</feature>
<dbReference type="GO" id="GO:0000725">
    <property type="term" value="P:recombinational repair"/>
    <property type="evidence" value="ECO:0007669"/>
    <property type="project" value="TreeGrafter"/>
</dbReference>
<dbReference type="GO" id="GO:0033202">
    <property type="term" value="C:DNA helicase complex"/>
    <property type="evidence" value="ECO:0007669"/>
    <property type="project" value="TreeGrafter"/>
</dbReference>
<dbReference type="Gene3D" id="3.90.320.10">
    <property type="match status" value="1"/>
</dbReference>
<keyword evidence="6" id="KW-0269">Exonuclease</keyword>
<evidence type="ECO:0000313" key="20">
    <source>
        <dbReference type="Proteomes" id="UP000474758"/>
    </source>
</evidence>
<keyword evidence="3" id="KW-0227">DNA damage</keyword>
<evidence type="ECO:0000313" key="19">
    <source>
        <dbReference type="EMBL" id="NGQ89691.1"/>
    </source>
</evidence>
<dbReference type="InterPro" id="IPR000212">
    <property type="entry name" value="DNA_helicase_UvrD/REP"/>
</dbReference>
<evidence type="ECO:0000256" key="6">
    <source>
        <dbReference type="ARBA" id="ARBA00022839"/>
    </source>
</evidence>
<evidence type="ECO:0000256" key="2">
    <source>
        <dbReference type="ARBA" id="ARBA00022741"/>
    </source>
</evidence>
<evidence type="ECO:0000256" key="1">
    <source>
        <dbReference type="ARBA" id="ARBA00022722"/>
    </source>
</evidence>
<dbReference type="EMBL" id="JAALFE010000001">
    <property type="protein sequence ID" value="NGQ89691.1"/>
    <property type="molecule type" value="Genomic_DNA"/>
</dbReference>
<dbReference type="NCBIfam" id="TIGR02784">
    <property type="entry name" value="addA_alphas"/>
    <property type="match status" value="1"/>
</dbReference>
<keyword evidence="10" id="KW-0413">Isomerase</keyword>
<dbReference type="Pfam" id="PF12705">
    <property type="entry name" value="PDDEXK_1"/>
    <property type="match status" value="1"/>
</dbReference>
<comment type="catalytic activity">
    <reaction evidence="14">
        <text>ATP + H2O = ADP + phosphate + H(+)</text>
        <dbReference type="Rhea" id="RHEA:13065"/>
        <dbReference type="ChEBI" id="CHEBI:15377"/>
        <dbReference type="ChEBI" id="CHEBI:15378"/>
        <dbReference type="ChEBI" id="CHEBI:30616"/>
        <dbReference type="ChEBI" id="CHEBI:43474"/>
        <dbReference type="ChEBI" id="CHEBI:456216"/>
        <dbReference type="EC" id="5.6.2.4"/>
    </reaction>
</comment>
<dbReference type="PROSITE" id="PS51198">
    <property type="entry name" value="UVRD_HELICASE_ATP_BIND"/>
    <property type="match status" value="1"/>
</dbReference>
<proteinExistence type="predicted"/>
<dbReference type="PANTHER" id="PTHR11070:SF2">
    <property type="entry name" value="ATP-DEPENDENT DNA HELICASE SRS2"/>
    <property type="match status" value="1"/>
</dbReference>
<comment type="caution">
    <text evidence="19">The sequence shown here is derived from an EMBL/GenBank/DDBJ whole genome shotgun (WGS) entry which is preliminary data.</text>
</comment>
<dbReference type="InterPro" id="IPR014151">
    <property type="entry name" value="DNA_helicase_AddA"/>
</dbReference>
<name>A0A6M1U764_9RHOB</name>
<evidence type="ECO:0000256" key="8">
    <source>
        <dbReference type="ARBA" id="ARBA00023125"/>
    </source>
</evidence>
<keyword evidence="9" id="KW-0234">DNA repair</keyword>
<dbReference type="PROSITE" id="PS51217">
    <property type="entry name" value="UVRD_HELICASE_CTER"/>
    <property type="match status" value="1"/>
</dbReference>
<dbReference type="GO" id="GO:0003677">
    <property type="term" value="F:DNA binding"/>
    <property type="evidence" value="ECO:0007669"/>
    <property type="project" value="UniProtKB-KW"/>
</dbReference>
<protein>
    <recommendedName>
        <fullName evidence="12">DNA 3'-5' helicase</fullName>
        <ecNumber evidence="12">5.6.2.4</ecNumber>
    </recommendedName>
    <alternativeName>
        <fullName evidence="13">DNA 3'-5' helicase II</fullName>
    </alternativeName>
</protein>
<evidence type="ECO:0000256" key="3">
    <source>
        <dbReference type="ARBA" id="ARBA00022763"/>
    </source>
</evidence>
<keyword evidence="2 15" id="KW-0547">Nucleotide-binding</keyword>
<evidence type="ECO:0000256" key="10">
    <source>
        <dbReference type="ARBA" id="ARBA00023235"/>
    </source>
</evidence>
<dbReference type="InterPro" id="IPR027417">
    <property type="entry name" value="P-loop_NTPase"/>
</dbReference>
<evidence type="ECO:0000256" key="7">
    <source>
        <dbReference type="ARBA" id="ARBA00022840"/>
    </source>
</evidence>
<dbReference type="InterPro" id="IPR014017">
    <property type="entry name" value="DNA_helicase_UvrD-like_C"/>
</dbReference>
<keyword evidence="4 15" id="KW-0378">Hydrolase</keyword>
<accession>A0A6M1U764</accession>
<dbReference type="Gene3D" id="3.40.50.300">
    <property type="entry name" value="P-loop containing nucleotide triphosphate hydrolases"/>
    <property type="match status" value="4"/>
</dbReference>
<evidence type="ECO:0000256" key="12">
    <source>
        <dbReference type="ARBA" id="ARBA00034808"/>
    </source>
</evidence>
<feature type="domain" description="UvrD-like helicase C-terminal" evidence="18">
    <location>
        <begin position="494"/>
        <end position="773"/>
    </location>
</feature>
<dbReference type="InterPro" id="IPR014016">
    <property type="entry name" value="UvrD-like_ATP-bd"/>
</dbReference>
<evidence type="ECO:0000256" key="15">
    <source>
        <dbReference type="PROSITE-ProRule" id="PRU00560"/>
    </source>
</evidence>
<dbReference type="InterPro" id="IPR038726">
    <property type="entry name" value="PDDEXK_AddAB-type"/>
</dbReference>
<dbReference type="GO" id="GO:0004527">
    <property type="term" value="F:exonuclease activity"/>
    <property type="evidence" value="ECO:0007669"/>
    <property type="project" value="UniProtKB-KW"/>
</dbReference>
<evidence type="ECO:0000256" key="14">
    <source>
        <dbReference type="ARBA" id="ARBA00048988"/>
    </source>
</evidence>
<evidence type="ECO:0000256" key="13">
    <source>
        <dbReference type="ARBA" id="ARBA00034923"/>
    </source>
</evidence>
<feature type="binding site" evidence="15">
    <location>
        <begin position="23"/>
        <end position="30"/>
    </location>
    <ligand>
        <name>ATP</name>
        <dbReference type="ChEBI" id="CHEBI:30616"/>
    </ligand>
</feature>
<comment type="catalytic activity">
    <reaction evidence="11">
        <text>Couples ATP hydrolysis with the unwinding of duplex DNA by translocating in the 3'-5' direction.</text>
        <dbReference type="EC" id="5.6.2.4"/>
    </reaction>
</comment>
<dbReference type="Pfam" id="PF00580">
    <property type="entry name" value="UvrD-helicase"/>
    <property type="match status" value="1"/>
</dbReference>
<evidence type="ECO:0000256" key="4">
    <source>
        <dbReference type="ARBA" id="ARBA00022801"/>
    </source>
</evidence>
<dbReference type="Gene3D" id="1.10.486.10">
    <property type="entry name" value="PCRA, domain 4"/>
    <property type="match status" value="1"/>
</dbReference>
<keyword evidence="1" id="KW-0540">Nuclease</keyword>
<reference evidence="19 20" key="1">
    <citation type="submission" date="2020-02" db="EMBL/GenBank/DDBJ databases">
        <title>Rhodobacter translucens sp. nov., a novel bacterium isolated from activated sludge.</title>
        <authorList>
            <person name="Liu J."/>
        </authorList>
    </citation>
    <scope>NUCLEOTIDE SEQUENCE [LARGE SCALE GENOMIC DNA]</scope>
    <source>
        <strain evidence="19 20">HX-7-19</strain>
    </source>
</reference>
<evidence type="ECO:0000256" key="16">
    <source>
        <dbReference type="SAM" id="MobiDB-lite"/>
    </source>
</evidence>
<dbReference type="GO" id="GO:0005829">
    <property type="term" value="C:cytosol"/>
    <property type="evidence" value="ECO:0007669"/>
    <property type="project" value="TreeGrafter"/>
</dbReference>
<evidence type="ECO:0000259" key="18">
    <source>
        <dbReference type="PROSITE" id="PS51217"/>
    </source>
</evidence>
<dbReference type="GO" id="GO:0005524">
    <property type="term" value="F:ATP binding"/>
    <property type="evidence" value="ECO:0007669"/>
    <property type="project" value="UniProtKB-UniRule"/>
</dbReference>
<keyword evidence="20" id="KW-1185">Reference proteome</keyword>
<keyword evidence="7 15" id="KW-0067">ATP-binding</keyword>
<feature type="region of interest" description="Disordered" evidence="16">
    <location>
        <begin position="896"/>
        <end position="938"/>
    </location>
</feature>
<dbReference type="GO" id="GO:0043138">
    <property type="term" value="F:3'-5' DNA helicase activity"/>
    <property type="evidence" value="ECO:0007669"/>
    <property type="project" value="UniProtKB-EC"/>
</dbReference>
<keyword evidence="5 15" id="KW-0347">Helicase</keyword>
<dbReference type="AlphaFoldDB" id="A0A6M1U764"/>
<evidence type="ECO:0000256" key="5">
    <source>
        <dbReference type="ARBA" id="ARBA00022806"/>
    </source>
</evidence>
<evidence type="ECO:0000259" key="17">
    <source>
        <dbReference type="PROSITE" id="PS51198"/>
    </source>
</evidence>
<dbReference type="Pfam" id="PF13361">
    <property type="entry name" value="UvrD_C"/>
    <property type="match status" value="1"/>
</dbReference>
<dbReference type="Proteomes" id="UP000474758">
    <property type="component" value="Unassembled WGS sequence"/>
</dbReference>
<evidence type="ECO:0000256" key="11">
    <source>
        <dbReference type="ARBA" id="ARBA00034617"/>
    </source>
</evidence>